<dbReference type="InterPro" id="IPR011663">
    <property type="entry name" value="UTRA"/>
</dbReference>
<dbReference type="GO" id="GO:0003677">
    <property type="term" value="F:DNA binding"/>
    <property type="evidence" value="ECO:0007669"/>
    <property type="project" value="UniProtKB-KW"/>
</dbReference>
<dbReference type="PANTHER" id="PTHR44846">
    <property type="entry name" value="MANNOSYL-D-GLYCERATE TRANSPORT/METABOLISM SYSTEM REPRESSOR MNGR-RELATED"/>
    <property type="match status" value="1"/>
</dbReference>
<evidence type="ECO:0000313" key="6">
    <source>
        <dbReference type="Proteomes" id="UP000517523"/>
    </source>
</evidence>
<feature type="domain" description="HTH gntR-type" evidence="4">
    <location>
        <begin position="8"/>
        <end position="76"/>
    </location>
</feature>
<comment type="caution">
    <text evidence="5">The sequence shown here is derived from an EMBL/GenBank/DDBJ whole genome shotgun (WGS) entry which is preliminary data.</text>
</comment>
<evidence type="ECO:0000313" key="5">
    <source>
        <dbReference type="EMBL" id="MBB3125713.1"/>
    </source>
</evidence>
<dbReference type="InterPro" id="IPR036388">
    <property type="entry name" value="WH-like_DNA-bd_sf"/>
</dbReference>
<dbReference type="PROSITE" id="PS50949">
    <property type="entry name" value="HTH_GNTR"/>
    <property type="match status" value="1"/>
</dbReference>
<dbReference type="SUPFAM" id="SSF46785">
    <property type="entry name" value="Winged helix' DNA-binding domain"/>
    <property type="match status" value="1"/>
</dbReference>
<sequence length="237" mass="27435">MSLSRKDRPLYIQIKHILKERILHGVYPKGENIPSEPQLEKEFAVSKITIRAAVSELVSEGFLEKGSGRGTKVIRNTSVSKLAKWKHFTEVLVEEGHQIRKLWLQVKRVTNDESSEAWRLLGETSLLLERVYFLDDRPYIYYTHYVTPDAGEVDMEDLNTMSLYEWLEGRDIPLGNLRDEFTVAVPPEHVQKTLGLNGGTPVLKRLRYSYDELGQVIEYSIGYYHTGLQNYVVTYDR</sequence>
<reference evidence="5 6" key="1">
    <citation type="submission" date="2020-08" db="EMBL/GenBank/DDBJ databases">
        <title>Genomic Encyclopedia of Type Strains, Phase III (KMG-III): the genomes of soil and plant-associated and newly described type strains.</title>
        <authorList>
            <person name="Whitman W."/>
        </authorList>
    </citation>
    <scope>NUCLEOTIDE SEQUENCE [LARGE SCALE GENOMIC DNA]</scope>
    <source>
        <strain evidence="5 6">CECT 5831</strain>
    </source>
</reference>
<keyword evidence="3" id="KW-0804">Transcription</keyword>
<proteinExistence type="predicted"/>
<dbReference type="InterPro" id="IPR000524">
    <property type="entry name" value="Tscrpt_reg_HTH_GntR"/>
</dbReference>
<dbReference type="EMBL" id="JACHXJ010000001">
    <property type="protein sequence ID" value="MBB3125713.1"/>
    <property type="molecule type" value="Genomic_DNA"/>
</dbReference>
<dbReference type="Gene3D" id="1.10.10.10">
    <property type="entry name" value="Winged helix-like DNA-binding domain superfamily/Winged helix DNA-binding domain"/>
    <property type="match status" value="1"/>
</dbReference>
<dbReference type="PANTHER" id="PTHR44846:SF1">
    <property type="entry name" value="MANNOSYL-D-GLYCERATE TRANSPORT_METABOLISM SYSTEM REPRESSOR MNGR-RELATED"/>
    <property type="match status" value="1"/>
</dbReference>
<evidence type="ECO:0000256" key="2">
    <source>
        <dbReference type="ARBA" id="ARBA00023125"/>
    </source>
</evidence>
<dbReference type="GO" id="GO:0045892">
    <property type="term" value="P:negative regulation of DNA-templated transcription"/>
    <property type="evidence" value="ECO:0007669"/>
    <property type="project" value="TreeGrafter"/>
</dbReference>
<gene>
    <name evidence="5" type="ORF">FHS19_000367</name>
</gene>
<dbReference type="CDD" id="cd07377">
    <property type="entry name" value="WHTH_GntR"/>
    <property type="match status" value="1"/>
</dbReference>
<name>A0A839TGT6_9BACL</name>
<dbReference type="AlphaFoldDB" id="A0A839TGT6"/>
<accession>A0A839TGT6</accession>
<dbReference type="Gene3D" id="3.40.1410.10">
    <property type="entry name" value="Chorismate lyase-like"/>
    <property type="match status" value="1"/>
</dbReference>
<dbReference type="Proteomes" id="UP000517523">
    <property type="component" value="Unassembled WGS sequence"/>
</dbReference>
<dbReference type="SMART" id="SM00345">
    <property type="entry name" value="HTH_GNTR"/>
    <property type="match status" value="1"/>
</dbReference>
<keyword evidence="1" id="KW-0805">Transcription regulation</keyword>
<dbReference type="Pfam" id="PF07702">
    <property type="entry name" value="UTRA"/>
    <property type="match status" value="1"/>
</dbReference>
<dbReference type="RefSeq" id="WP_183577762.1">
    <property type="nucleotide sequence ID" value="NZ_JACHXJ010000001.1"/>
</dbReference>
<dbReference type="PRINTS" id="PR00035">
    <property type="entry name" value="HTHGNTR"/>
</dbReference>
<evidence type="ECO:0000256" key="1">
    <source>
        <dbReference type="ARBA" id="ARBA00023015"/>
    </source>
</evidence>
<dbReference type="InterPro" id="IPR036390">
    <property type="entry name" value="WH_DNA-bd_sf"/>
</dbReference>
<evidence type="ECO:0000259" key="4">
    <source>
        <dbReference type="PROSITE" id="PS50949"/>
    </source>
</evidence>
<dbReference type="SUPFAM" id="SSF64288">
    <property type="entry name" value="Chorismate lyase-like"/>
    <property type="match status" value="1"/>
</dbReference>
<organism evidence="5 6">
    <name type="scientific">Paenibacillus rhizosphaerae</name>
    <dbReference type="NCBI Taxonomy" id="297318"/>
    <lineage>
        <taxon>Bacteria</taxon>
        <taxon>Bacillati</taxon>
        <taxon>Bacillota</taxon>
        <taxon>Bacilli</taxon>
        <taxon>Bacillales</taxon>
        <taxon>Paenibacillaceae</taxon>
        <taxon>Paenibacillus</taxon>
    </lineage>
</organism>
<dbReference type="InterPro" id="IPR028978">
    <property type="entry name" value="Chorismate_lyase_/UTRA_dom_sf"/>
</dbReference>
<protein>
    <submittedName>
        <fullName evidence="5">DNA-binding GntR family transcriptional regulator</fullName>
    </submittedName>
</protein>
<dbReference type="InterPro" id="IPR050679">
    <property type="entry name" value="Bact_HTH_transcr_reg"/>
</dbReference>
<evidence type="ECO:0000256" key="3">
    <source>
        <dbReference type="ARBA" id="ARBA00023163"/>
    </source>
</evidence>
<dbReference type="GO" id="GO:0003700">
    <property type="term" value="F:DNA-binding transcription factor activity"/>
    <property type="evidence" value="ECO:0007669"/>
    <property type="project" value="InterPro"/>
</dbReference>
<keyword evidence="2 5" id="KW-0238">DNA-binding</keyword>
<dbReference type="Pfam" id="PF00392">
    <property type="entry name" value="GntR"/>
    <property type="match status" value="1"/>
</dbReference>
<dbReference type="SMART" id="SM00866">
    <property type="entry name" value="UTRA"/>
    <property type="match status" value="1"/>
</dbReference>